<evidence type="ECO:0000256" key="2">
    <source>
        <dbReference type="ARBA" id="ARBA00022801"/>
    </source>
</evidence>
<dbReference type="AlphaFoldDB" id="A0ABD0LM30"/>
<protein>
    <recommendedName>
        <fullName evidence="3">Carboxylic ester hydrolase</fullName>
        <ecNumber evidence="3">3.1.1.-</ecNumber>
    </recommendedName>
</protein>
<reference evidence="5 6" key="1">
    <citation type="journal article" date="2023" name="Sci. Data">
        <title>Genome assembly of the Korean intertidal mud-creeper Batillaria attramentaria.</title>
        <authorList>
            <person name="Patra A.K."/>
            <person name="Ho P.T."/>
            <person name="Jun S."/>
            <person name="Lee S.J."/>
            <person name="Kim Y."/>
            <person name="Won Y.J."/>
        </authorList>
    </citation>
    <scope>NUCLEOTIDE SEQUENCE [LARGE SCALE GENOMIC DNA]</scope>
    <source>
        <strain evidence="5">Wonlab-2016</strain>
    </source>
</reference>
<evidence type="ECO:0000313" key="5">
    <source>
        <dbReference type="EMBL" id="KAK7500052.1"/>
    </source>
</evidence>
<dbReference type="GO" id="GO:0016787">
    <property type="term" value="F:hydrolase activity"/>
    <property type="evidence" value="ECO:0007669"/>
    <property type="project" value="UniProtKB-KW"/>
</dbReference>
<evidence type="ECO:0000313" key="6">
    <source>
        <dbReference type="Proteomes" id="UP001519460"/>
    </source>
</evidence>
<evidence type="ECO:0000256" key="1">
    <source>
        <dbReference type="ARBA" id="ARBA00005964"/>
    </source>
</evidence>
<evidence type="ECO:0000259" key="4">
    <source>
        <dbReference type="Pfam" id="PF00135"/>
    </source>
</evidence>
<gene>
    <name evidence="5" type="ORF">BaRGS_00008599</name>
</gene>
<dbReference type="PANTHER" id="PTHR43903">
    <property type="entry name" value="NEUROLIGIN"/>
    <property type="match status" value="1"/>
</dbReference>
<accession>A0ABD0LM30</accession>
<proteinExistence type="inferred from homology"/>
<comment type="caution">
    <text evidence="5">The sequence shown here is derived from an EMBL/GenBank/DDBJ whole genome shotgun (WGS) entry which is preliminary data.</text>
</comment>
<name>A0ABD0LM30_9CAEN</name>
<keyword evidence="6" id="KW-1185">Reference proteome</keyword>
<dbReference type="EMBL" id="JACVVK020000039">
    <property type="protein sequence ID" value="KAK7500052.1"/>
    <property type="molecule type" value="Genomic_DNA"/>
</dbReference>
<dbReference type="Pfam" id="PF00135">
    <property type="entry name" value="COesterase"/>
    <property type="match status" value="1"/>
</dbReference>
<feature type="non-terminal residue" evidence="5">
    <location>
        <position position="1"/>
    </location>
</feature>
<dbReference type="InterPro" id="IPR051093">
    <property type="entry name" value="Neuroligin/BSAL"/>
</dbReference>
<dbReference type="InterPro" id="IPR029058">
    <property type="entry name" value="AB_hydrolase_fold"/>
</dbReference>
<dbReference type="InterPro" id="IPR019826">
    <property type="entry name" value="Carboxylesterase_B_AS"/>
</dbReference>
<dbReference type="Gene3D" id="3.40.50.1820">
    <property type="entry name" value="alpha/beta hydrolase"/>
    <property type="match status" value="1"/>
</dbReference>
<dbReference type="SUPFAM" id="SSF53474">
    <property type="entry name" value="alpha/beta-Hydrolases"/>
    <property type="match status" value="1"/>
</dbReference>
<keyword evidence="2 3" id="KW-0378">Hydrolase</keyword>
<dbReference type="PROSITE" id="PS00122">
    <property type="entry name" value="CARBOXYLESTERASE_B_1"/>
    <property type="match status" value="1"/>
</dbReference>
<sequence length="419" mass="47121">RSSGRQTKVVVVRSFLSLCCHPYEANFTGDQEAPGNYGLWDQRLALQWVKASIRAFGGDPDRITIGGSSAGSVSVTLQALYPQNLGLFQRFIAESGTAISVINNRDNAADYTRLLAQRFRCNITSSQEIVSCIRQQSSTDIATSLLGLYGPFELSWGPARDGDFFQRYPSDEITWPPSQADLSVVKSRDAIFATASAEGTVSYDLWVRIIAKQLNQTVTHGVSKQVFDKVIDGMLSSQKQSSDPQIISAIVHEYTDWEDPDNPATLGQSTVDLLTDQQWFVPNVVFSRNHALNNNHTSTYLLQFDQKTLSRGWLHGAQHVAYGRYVWGAHWDKDEWKLSKVFMTYWSNFINTGNPNTPVPVTEQWLPFDVENEHYLYVDDDVISSRKHCKAKRTDFWLDYVPKVKAAVSGPRETCHCGT</sequence>
<dbReference type="InterPro" id="IPR002018">
    <property type="entry name" value="CarbesteraseB"/>
</dbReference>
<organism evidence="5 6">
    <name type="scientific">Batillaria attramentaria</name>
    <dbReference type="NCBI Taxonomy" id="370345"/>
    <lineage>
        <taxon>Eukaryota</taxon>
        <taxon>Metazoa</taxon>
        <taxon>Spiralia</taxon>
        <taxon>Lophotrochozoa</taxon>
        <taxon>Mollusca</taxon>
        <taxon>Gastropoda</taxon>
        <taxon>Caenogastropoda</taxon>
        <taxon>Sorbeoconcha</taxon>
        <taxon>Cerithioidea</taxon>
        <taxon>Batillariidae</taxon>
        <taxon>Batillaria</taxon>
    </lineage>
</organism>
<feature type="domain" description="Carboxylesterase type B" evidence="4">
    <location>
        <begin position="28"/>
        <end position="397"/>
    </location>
</feature>
<dbReference type="EC" id="3.1.1.-" evidence="3"/>
<evidence type="ECO:0000256" key="3">
    <source>
        <dbReference type="RuleBase" id="RU361235"/>
    </source>
</evidence>
<comment type="similarity">
    <text evidence="1 3">Belongs to the type-B carboxylesterase/lipase family.</text>
</comment>
<dbReference type="Proteomes" id="UP001519460">
    <property type="component" value="Unassembled WGS sequence"/>
</dbReference>